<name>A0A0C9TMB3_SPHS4</name>
<dbReference type="Proteomes" id="UP000054279">
    <property type="component" value="Unassembled WGS sequence"/>
</dbReference>
<evidence type="ECO:0000313" key="2">
    <source>
        <dbReference type="Proteomes" id="UP000054279"/>
    </source>
</evidence>
<accession>A0A0C9TMB3</accession>
<dbReference type="AlphaFoldDB" id="A0A0C9TMB3"/>
<keyword evidence="2" id="KW-1185">Reference proteome</keyword>
<gene>
    <name evidence="1" type="ORF">M422DRAFT_267312</name>
</gene>
<protein>
    <submittedName>
        <fullName evidence="1">Uncharacterized protein</fullName>
    </submittedName>
</protein>
<proteinExistence type="predicted"/>
<dbReference type="HOGENOM" id="CLU_1587529_0_0_1"/>
<evidence type="ECO:0000313" key="1">
    <source>
        <dbReference type="EMBL" id="KIJ31103.1"/>
    </source>
</evidence>
<organism evidence="1 2">
    <name type="scientific">Sphaerobolus stellatus (strain SS14)</name>
    <dbReference type="NCBI Taxonomy" id="990650"/>
    <lineage>
        <taxon>Eukaryota</taxon>
        <taxon>Fungi</taxon>
        <taxon>Dikarya</taxon>
        <taxon>Basidiomycota</taxon>
        <taxon>Agaricomycotina</taxon>
        <taxon>Agaricomycetes</taxon>
        <taxon>Phallomycetidae</taxon>
        <taxon>Geastrales</taxon>
        <taxon>Sphaerobolaceae</taxon>
        <taxon>Sphaerobolus</taxon>
    </lineage>
</organism>
<sequence length="168" mass="19264">MSLRSPSQFPSPSAHIPRIHLHLAIPSHLPHLRTVHFFDESEGFVIGVLPTLPVDLVARITDLAFYCLSEVSQQFLELINITFTNVETFGFHAIRDQISLNAVSGFKRLRWLKLYPDKYSSTDTVFTSIEEKACHSSYVLQEVTIRRRTGDCFMVGWDRERGWVEVAN</sequence>
<dbReference type="EMBL" id="KN837248">
    <property type="protein sequence ID" value="KIJ31103.1"/>
    <property type="molecule type" value="Genomic_DNA"/>
</dbReference>
<reference evidence="1 2" key="1">
    <citation type="submission" date="2014-06" db="EMBL/GenBank/DDBJ databases">
        <title>Evolutionary Origins and Diversification of the Mycorrhizal Mutualists.</title>
        <authorList>
            <consortium name="DOE Joint Genome Institute"/>
            <consortium name="Mycorrhizal Genomics Consortium"/>
            <person name="Kohler A."/>
            <person name="Kuo A."/>
            <person name="Nagy L.G."/>
            <person name="Floudas D."/>
            <person name="Copeland A."/>
            <person name="Barry K.W."/>
            <person name="Cichocki N."/>
            <person name="Veneault-Fourrey C."/>
            <person name="LaButti K."/>
            <person name="Lindquist E.A."/>
            <person name="Lipzen A."/>
            <person name="Lundell T."/>
            <person name="Morin E."/>
            <person name="Murat C."/>
            <person name="Riley R."/>
            <person name="Ohm R."/>
            <person name="Sun H."/>
            <person name="Tunlid A."/>
            <person name="Henrissat B."/>
            <person name="Grigoriev I.V."/>
            <person name="Hibbett D.S."/>
            <person name="Martin F."/>
        </authorList>
    </citation>
    <scope>NUCLEOTIDE SEQUENCE [LARGE SCALE GENOMIC DNA]</scope>
    <source>
        <strain evidence="1 2">SS14</strain>
    </source>
</reference>